<gene>
    <name evidence="2" type="ORF">M153_497000299</name>
</gene>
<sequence length="99" mass="11233">MPADMTKTKLENHQTKLKKWVSDPCLSESQVAYEDTPLKRSESNECQHSSVLIEKLKNTGSCQEDSKENTQLERSESNECQQSAILLEKLKNTASCQED</sequence>
<dbReference type="VEuPathDB" id="MicrosporidiaDB:M153_497000299"/>
<dbReference type="AlphaFoldDB" id="A0A0R0M4T1"/>
<dbReference type="EMBL" id="LGUB01000186">
    <property type="protein sequence ID" value="KRH93888.1"/>
    <property type="molecule type" value="Genomic_DNA"/>
</dbReference>
<feature type="region of interest" description="Disordered" evidence="1">
    <location>
        <begin position="59"/>
        <end position="78"/>
    </location>
</feature>
<protein>
    <submittedName>
        <fullName evidence="2">Uncharacterized protein</fullName>
    </submittedName>
</protein>
<organism evidence="2 3">
    <name type="scientific">Pseudoloma neurophilia</name>
    <dbReference type="NCBI Taxonomy" id="146866"/>
    <lineage>
        <taxon>Eukaryota</taxon>
        <taxon>Fungi</taxon>
        <taxon>Fungi incertae sedis</taxon>
        <taxon>Microsporidia</taxon>
        <taxon>Pseudoloma</taxon>
    </lineage>
</organism>
<accession>A0A0R0M4T1</accession>
<evidence type="ECO:0000313" key="3">
    <source>
        <dbReference type="Proteomes" id="UP000051530"/>
    </source>
</evidence>
<evidence type="ECO:0000313" key="2">
    <source>
        <dbReference type="EMBL" id="KRH93888.1"/>
    </source>
</evidence>
<name>A0A0R0M4T1_9MICR</name>
<dbReference type="Proteomes" id="UP000051530">
    <property type="component" value="Unassembled WGS sequence"/>
</dbReference>
<keyword evidence="3" id="KW-1185">Reference proteome</keyword>
<feature type="non-terminal residue" evidence="2">
    <location>
        <position position="99"/>
    </location>
</feature>
<feature type="compositionally biased region" description="Basic and acidic residues" evidence="1">
    <location>
        <begin position="64"/>
        <end position="77"/>
    </location>
</feature>
<evidence type="ECO:0000256" key="1">
    <source>
        <dbReference type="SAM" id="MobiDB-lite"/>
    </source>
</evidence>
<reference evidence="2 3" key="1">
    <citation type="submission" date="2015-07" db="EMBL/GenBank/DDBJ databases">
        <title>The genome of Pseudoloma neurophilia, a relevant intracellular parasite of the zebrafish.</title>
        <authorList>
            <person name="Ndikumana S."/>
            <person name="Pelin A."/>
            <person name="Sanders J."/>
            <person name="Corradi N."/>
        </authorList>
    </citation>
    <scope>NUCLEOTIDE SEQUENCE [LARGE SCALE GENOMIC DNA]</scope>
    <source>
        <strain evidence="2 3">MK1</strain>
    </source>
</reference>
<proteinExistence type="predicted"/>
<comment type="caution">
    <text evidence="2">The sequence shown here is derived from an EMBL/GenBank/DDBJ whole genome shotgun (WGS) entry which is preliminary data.</text>
</comment>